<dbReference type="FunFam" id="3.10.20.90:FF:000564">
    <property type="entry name" value="Autophagy-related protein"/>
    <property type="match status" value="1"/>
</dbReference>
<organism evidence="3 4">
    <name type="scientific">Paramecium octaurelia</name>
    <dbReference type="NCBI Taxonomy" id="43137"/>
    <lineage>
        <taxon>Eukaryota</taxon>
        <taxon>Sar</taxon>
        <taxon>Alveolata</taxon>
        <taxon>Ciliophora</taxon>
        <taxon>Intramacronucleata</taxon>
        <taxon>Oligohymenophorea</taxon>
        <taxon>Peniculida</taxon>
        <taxon>Parameciidae</taxon>
        <taxon>Paramecium</taxon>
    </lineage>
</organism>
<proteinExistence type="inferred from homology"/>
<dbReference type="OMA" id="YIKYSSQ"/>
<evidence type="ECO:0000256" key="2">
    <source>
        <dbReference type="RuleBase" id="RU004384"/>
    </source>
</evidence>
<sequence length="137" mass="15926">MQTSLTYTLGLKNDSNYQFLSKHTLAKRKELSDKYNNDQQVAVICEPHRLYKQSQTGAGLELPTQMVCVFSKKDPVSSIFQTLKAKLKINKETTLYLLCNNYILQYEQSIGQVYEKYKNQEDDLLYIKYSSQETFGN</sequence>
<evidence type="ECO:0000256" key="1">
    <source>
        <dbReference type="PIRSR" id="PIRSR604241-50"/>
    </source>
</evidence>
<dbReference type="OrthoDB" id="6738456at2759"/>
<accession>A0A8S1WYD4</accession>
<keyword evidence="4" id="KW-1185">Reference proteome</keyword>
<feature type="lipid moiety-binding region" description="Phosphatidylserine amidated glycine; alternate" evidence="1">
    <location>
        <position position="136"/>
    </location>
</feature>
<comment type="similarity">
    <text evidence="2">Belongs to the ATG8 family.</text>
</comment>
<dbReference type="GO" id="GO:0006914">
    <property type="term" value="P:autophagy"/>
    <property type="evidence" value="ECO:0007669"/>
    <property type="project" value="UniProtKB-KW"/>
</dbReference>
<reference evidence="3" key="1">
    <citation type="submission" date="2021-01" db="EMBL/GenBank/DDBJ databases">
        <authorList>
            <consortium name="Genoscope - CEA"/>
            <person name="William W."/>
        </authorList>
    </citation>
    <scope>NUCLEOTIDE SEQUENCE</scope>
</reference>
<protein>
    <recommendedName>
        <fullName evidence="2">Autophagy-related protein</fullName>
    </recommendedName>
</protein>
<dbReference type="Proteomes" id="UP000683925">
    <property type="component" value="Unassembled WGS sequence"/>
</dbReference>
<gene>
    <name evidence="3" type="ORF">POCTA_138.1.T1040030</name>
</gene>
<keyword evidence="2" id="KW-0072">Autophagy</keyword>
<dbReference type="AlphaFoldDB" id="A0A8S1WYD4"/>
<dbReference type="EMBL" id="CAJJDP010000104">
    <property type="protein sequence ID" value="CAD8193225.1"/>
    <property type="molecule type" value="Genomic_DNA"/>
</dbReference>
<name>A0A8S1WYD4_PAROT</name>
<evidence type="ECO:0000313" key="3">
    <source>
        <dbReference type="EMBL" id="CAD8193225.1"/>
    </source>
</evidence>
<evidence type="ECO:0000313" key="4">
    <source>
        <dbReference type="Proteomes" id="UP000683925"/>
    </source>
</evidence>
<dbReference type="Pfam" id="PF02991">
    <property type="entry name" value="ATG8"/>
    <property type="match status" value="1"/>
</dbReference>
<dbReference type="InterPro" id="IPR004241">
    <property type="entry name" value="Atg8-like"/>
</dbReference>
<keyword evidence="1" id="KW-0449">Lipoprotein</keyword>
<comment type="caution">
    <text evidence="3">The sequence shown here is derived from an EMBL/GenBank/DDBJ whole genome shotgun (WGS) entry which is preliminary data.</text>
</comment>
<dbReference type="PANTHER" id="PTHR10969">
    <property type="entry name" value="MICROTUBULE-ASSOCIATED PROTEINS 1A/1B LIGHT CHAIN 3-RELATED"/>
    <property type="match status" value="1"/>
</dbReference>